<dbReference type="GeneID" id="9685488"/>
<dbReference type="GO" id="GO:0055085">
    <property type="term" value="P:transmembrane transport"/>
    <property type="evidence" value="ECO:0007669"/>
    <property type="project" value="InterPro"/>
</dbReference>
<gene>
    <name evidence="3" type="ORF">MICPUCDRAFT_47691</name>
</gene>
<dbReference type="GO" id="GO:0016020">
    <property type="term" value="C:membrane"/>
    <property type="evidence" value="ECO:0007669"/>
    <property type="project" value="InterPro"/>
</dbReference>
<dbReference type="SUPFAM" id="SSF50182">
    <property type="entry name" value="Sm-like ribonucleoproteins"/>
    <property type="match status" value="1"/>
</dbReference>
<dbReference type="Proteomes" id="UP000001876">
    <property type="component" value="Unassembled WGS sequence"/>
</dbReference>
<sequence>MNANAARARKAPVVAAAAAAASQSSQSFSPNLFSLPPSASEAIDSASKRALVGVKGFLEKCDENINDPWHAEDVWLIFVWHWLSDEKRRKAFHAFLQNTLKPDDEPPTPFEESYWHFVHGPMKVIFALWVTLYMFDNLAWIGRLLELSVGLPQIFVNQFDRGMYALAAGCIAGLSANEYFPRVLRSKFGVTNTSTELLLTRFAMGVITFTTVLVAALLFGLPPKSLLGFGGIGGLTFGLAAKDLISNYLGGVMLAVMKPFSPGEKVYLMPVNGRFRGTNEPDVGGYLVKEIGWYQTTLIPKDTRPTTVPNGFFLGSSVINISRQTQRVIGGELRVRYDDAECIPRLTEEIAEYLRNHPDIESNSRPIRVHMRTLMKDASDGSLRVRIECHCNVVKKDAFLKTQQAIFMDIWAIQKRLTTGPAWPVLVSPSDYNPPWGTGAAAGAAGR</sequence>
<dbReference type="OrthoDB" id="431980at2759"/>
<dbReference type="Gene3D" id="1.10.287.1260">
    <property type="match status" value="1"/>
</dbReference>
<accession>C1MVJ7</accession>
<feature type="transmembrane region" description="Helical" evidence="1">
    <location>
        <begin position="124"/>
        <end position="142"/>
    </location>
</feature>
<evidence type="ECO:0000256" key="1">
    <source>
        <dbReference type="SAM" id="Phobius"/>
    </source>
</evidence>
<dbReference type="AlphaFoldDB" id="C1MVJ7"/>
<keyword evidence="4" id="KW-1185">Reference proteome</keyword>
<dbReference type="Pfam" id="PF00924">
    <property type="entry name" value="MS_channel_2nd"/>
    <property type="match status" value="1"/>
</dbReference>
<feature type="domain" description="Mechanosensitive ion channel MscS" evidence="2">
    <location>
        <begin position="243"/>
        <end position="323"/>
    </location>
</feature>
<keyword evidence="1" id="KW-0472">Membrane</keyword>
<dbReference type="InterPro" id="IPR010920">
    <property type="entry name" value="LSM_dom_sf"/>
</dbReference>
<dbReference type="OMA" id="IRVETHC"/>
<evidence type="ECO:0000313" key="4">
    <source>
        <dbReference type="Proteomes" id="UP000001876"/>
    </source>
</evidence>
<protein>
    <submittedName>
        <fullName evidence="3">Small conductance mechanosensitive ion channel family</fullName>
    </submittedName>
</protein>
<dbReference type="InterPro" id="IPR006685">
    <property type="entry name" value="MscS_channel_2nd"/>
</dbReference>
<dbReference type="PANTHER" id="PTHR30566:SF5">
    <property type="entry name" value="MECHANOSENSITIVE ION CHANNEL PROTEIN 1, MITOCHONDRIAL-RELATED"/>
    <property type="match status" value="1"/>
</dbReference>
<proteinExistence type="predicted"/>
<keyword evidence="1" id="KW-1133">Transmembrane helix</keyword>
<feature type="transmembrane region" description="Helical" evidence="1">
    <location>
        <begin position="201"/>
        <end position="220"/>
    </location>
</feature>
<dbReference type="EMBL" id="GG663741">
    <property type="protein sequence ID" value="EEH56002.1"/>
    <property type="molecule type" value="Genomic_DNA"/>
</dbReference>
<evidence type="ECO:0000313" key="3">
    <source>
        <dbReference type="EMBL" id="EEH56002.1"/>
    </source>
</evidence>
<dbReference type="RefSeq" id="XP_003060050.1">
    <property type="nucleotide sequence ID" value="XM_003060004.1"/>
</dbReference>
<feature type="transmembrane region" description="Helical" evidence="1">
    <location>
        <begin position="162"/>
        <end position="180"/>
    </location>
</feature>
<keyword evidence="1" id="KW-0812">Transmembrane</keyword>
<dbReference type="STRING" id="564608.C1MVJ7"/>
<organism evidence="4">
    <name type="scientific">Micromonas pusilla (strain CCMP1545)</name>
    <name type="common">Picoplanktonic green alga</name>
    <dbReference type="NCBI Taxonomy" id="564608"/>
    <lineage>
        <taxon>Eukaryota</taxon>
        <taxon>Viridiplantae</taxon>
        <taxon>Chlorophyta</taxon>
        <taxon>Mamiellophyceae</taxon>
        <taxon>Mamiellales</taxon>
        <taxon>Mamiellaceae</taxon>
        <taxon>Micromonas</taxon>
    </lineage>
</organism>
<dbReference type="PANTHER" id="PTHR30566">
    <property type="entry name" value="YNAI-RELATED MECHANOSENSITIVE ION CHANNEL"/>
    <property type="match status" value="1"/>
</dbReference>
<dbReference type="eggNOG" id="ENOG502S8B0">
    <property type="taxonomic scope" value="Eukaryota"/>
</dbReference>
<reference evidence="3 4" key="1">
    <citation type="journal article" date="2009" name="Science">
        <title>Green evolution and dynamic adaptations revealed by genomes of the marine picoeukaryotes Micromonas.</title>
        <authorList>
            <person name="Worden A.Z."/>
            <person name="Lee J.H."/>
            <person name="Mock T."/>
            <person name="Rouze P."/>
            <person name="Simmons M.P."/>
            <person name="Aerts A.L."/>
            <person name="Allen A.E."/>
            <person name="Cuvelier M.L."/>
            <person name="Derelle E."/>
            <person name="Everett M.V."/>
            <person name="Foulon E."/>
            <person name="Grimwood J."/>
            <person name="Gundlach H."/>
            <person name="Henrissat B."/>
            <person name="Napoli C."/>
            <person name="McDonald S.M."/>
            <person name="Parker M.S."/>
            <person name="Rombauts S."/>
            <person name="Salamov A."/>
            <person name="Von Dassow P."/>
            <person name="Badger J.H."/>
            <person name="Coutinho P.M."/>
            <person name="Demir E."/>
            <person name="Dubchak I."/>
            <person name="Gentemann C."/>
            <person name="Eikrem W."/>
            <person name="Gready J.E."/>
            <person name="John U."/>
            <person name="Lanier W."/>
            <person name="Lindquist E.A."/>
            <person name="Lucas S."/>
            <person name="Mayer K.F."/>
            <person name="Moreau H."/>
            <person name="Not F."/>
            <person name="Otillar R."/>
            <person name="Panaud O."/>
            <person name="Pangilinan J."/>
            <person name="Paulsen I."/>
            <person name="Piegu B."/>
            <person name="Poliakov A."/>
            <person name="Robbens S."/>
            <person name="Schmutz J."/>
            <person name="Toulza E."/>
            <person name="Wyss T."/>
            <person name="Zelensky A."/>
            <person name="Zhou K."/>
            <person name="Armbrust E.V."/>
            <person name="Bhattacharya D."/>
            <person name="Goodenough U.W."/>
            <person name="Van de Peer Y."/>
            <person name="Grigoriev I.V."/>
        </authorList>
    </citation>
    <scope>NUCLEOTIDE SEQUENCE [LARGE SCALE GENOMIC DNA]</scope>
    <source>
        <strain evidence="3 4">CCMP1545</strain>
    </source>
</reference>
<name>C1MVJ7_MICPC</name>
<dbReference type="KEGG" id="mpp:MICPUCDRAFT_47691"/>
<evidence type="ECO:0000259" key="2">
    <source>
        <dbReference type="Pfam" id="PF00924"/>
    </source>
</evidence>